<dbReference type="VEuPathDB" id="VectorBase:ACHR003063"/>
<comment type="subcellular location">
    <subcellularLocation>
        <location evidence="1">Cytoplasm</location>
        <location evidence="1">Cytoskeleton</location>
        <location evidence="1">Cilium axoneme</location>
    </subcellularLocation>
</comment>
<keyword evidence="2" id="KW-0963">Cytoplasm</keyword>
<dbReference type="GO" id="GO:0060294">
    <property type="term" value="P:cilium movement involved in cell motility"/>
    <property type="evidence" value="ECO:0007669"/>
    <property type="project" value="InterPro"/>
</dbReference>
<dbReference type="InterPro" id="IPR006802">
    <property type="entry name" value="Radial_spoke"/>
</dbReference>
<accession>A0A182JX31</accession>
<evidence type="ECO:0000313" key="7">
    <source>
        <dbReference type="Proteomes" id="UP000075881"/>
    </source>
</evidence>
<evidence type="ECO:0000256" key="2">
    <source>
        <dbReference type="ARBA" id="ARBA00022490"/>
    </source>
</evidence>
<dbReference type="Pfam" id="PF04712">
    <property type="entry name" value="Radial_spoke"/>
    <property type="match status" value="1"/>
</dbReference>
<dbReference type="STRING" id="43041.A0A182JX31"/>
<dbReference type="GO" id="GO:0035082">
    <property type="term" value="P:axoneme assembly"/>
    <property type="evidence" value="ECO:0007669"/>
    <property type="project" value="TreeGrafter"/>
</dbReference>
<evidence type="ECO:0000256" key="4">
    <source>
        <dbReference type="ARBA" id="ARBA00023212"/>
    </source>
</evidence>
<proteinExistence type="predicted"/>
<dbReference type="Proteomes" id="UP000075881">
    <property type="component" value="Unassembled WGS sequence"/>
</dbReference>
<evidence type="ECO:0000256" key="5">
    <source>
        <dbReference type="ARBA" id="ARBA00023273"/>
    </source>
</evidence>
<dbReference type="GO" id="GO:0001534">
    <property type="term" value="C:radial spoke"/>
    <property type="evidence" value="ECO:0007669"/>
    <property type="project" value="InterPro"/>
</dbReference>
<keyword evidence="4" id="KW-0206">Cytoskeleton</keyword>
<reference evidence="7" key="1">
    <citation type="submission" date="2013-03" db="EMBL/GenBank/DDBJ databases">
        <title>The Genome Sequence of Anopheles christyi ACHKN1017.</title>
        <authorList>
            <consortium name="The Broad Institute Genomics Platform"/>
            <person name="Neafsey D.E."/>
            <person name="Besansky N."/>
            <person name="Walker B."/>
            <person name="Young S.K."/>
            <person name="Zeng Q."/>
            <person name="Gargeya S."/>
            <person name="Fitzgerald M."/>
            <person name="Haas B."/>
            <person name="Abouelleil A."/>
            <person name="Allen A.W."/>
            <person name="Alvarado L."/>
            <person name="Arachchi H.M."/>
            <person name="Berlin A.M."/>
            <person name="Chapman S.B."/>
            <person name="Gainer-Dewar J."/>
            <person name="Goldberg J."/>
            <person name="Griggs A."/>
            <person name="Gujja S."/>
            <person name="Hansen M."/>
            <person name="Howarth C."/>
            <person name="Imamovic A."/>
            <person name="Ireland A."/>
            <person name="Larimer J."/>
            <person name="McCowan C."/>
            <person name="Murphy C."/>
            <person name="Pearson M."/>
            <person name="Poon T.W."/>
            <person name="Priest M."/>
            <person name="Roberts A."/>
            <person name="Saif S."/>
            <person name="Shea T."/>
            <person name="Sisk P."/>
            <person name="Sykes S."/>
            <person name="Wortman J."/>
            <person name="Nusbaum C."/>
            <person name="Birren B."/>
        </authorList>
    </citation>
    <scope>NUCLEOTIDE SEQUENCE [LARGE SCALE GENOMIC DNA]</scope>
    <source>
        <strain evidence="7">ACHKN1017</strain>
    </source>
</reference>
<name>A0A182JX31_9DIPT</name>
<reference evidence="6" key="2">
    <citation type="submission" date="2020-05" db="UniProtKB">
        <authorList>
            <consortium name="EnsemblMetazoa"/>
        </authorList>
    </citation>
    <scope>IDENTIFICATION</scope>
    <source>
        <strain evidence="6">ACHKN1017</strain>
    </source>
</reference>
<dbReference type="PANTHER" id="PTHR13159">
    <property type="entry name" value="RADIAL SPOKEHEAD-RELATED"/>
    <property type="match status" value="1"/>
</dbReference>
<keyword evidence="3" id="KW-0969">Cilium</keyword>
<dbReference type="PANTHER" id="PTHR13159:SF0">
    <property type="entry name" value="RADIAL SPOKE HEAD 6 HOMOLOG A"/>
    <property type="match status" value="1"/>
</dbReference>
<dbReference type="EnsemblMetazoa" id="ACHR003063-RA">
    <property type="protein sequence ID" value="ACHR003063-PA"/>
    <property type="gene ID" value="ACHR003063"/>
</dbReference>
<protein>
    <submittedName>
        <fullName evidence="6">Uncharacterized protein</fullName>
    </submittedName>
</protein>
<keyword evidence="5" id="KW-0966">Cell projection</keyword>
<dbReference type="AlphaFoldDB" id="A0A182JX31"/>
<evidence type="ECO:0000256" key="1">
    <source>
        <dbReference type="ARBA" id="ARBA00004430"/>
    </source>
</evidence>
<evidence type="ECO:0000256" key="3">
    <source>
        <dbReference type="ARBA" id="ARBA00023069"/>
    </source>
</evidence>
<sequence length="482" mass="55590">MEGKEFFMRGVYHSEKELLECIKKKDEYSLECNLYSFKALLRQKVVQKDDSTVSKKIQLAKHTLKALTQIENETIANHAHLAVLIHGGLNAVGWDLPRGYDYFINAQIERTLRHHPRAKSCQLWGIVRSLCCDYYVLEVELREKSVEYCATRGVIGERPEIVTDIIDVLLEKTLQKSKSQGSLDILQNLTAESFQSLVQSAIKDIIAKLQLVDREIEEEYCRIDMELLLTELIDRLSCISDEPSSEESSLMLTDPCATSRTSVDSTPSMLRIRLERLQIESRLNKRTFLVSQNPRTQPWHVLPDITLEQLEATDGLRVFMQGNLEAPVPQIVKPFDGMEKNLLRALICKISSHRDCHLNGSETNLALVKCLSGMYSSVIGYNQELLQERAERWWERKEQSLQYWLSEMWPGLCTFNDGEQFRCFYVGWGLERRTSWYCPIVRIPKMMHEYEEGGCKSVDSLESEDLHIDDISSKTTSLSYLE</sequence>
<evidence type="ECO:0000313" key="6">
    <source>
        <dbReference type="EnsemblMetazoa" id="ACHR003063-PA"/>
    </source>
</evidence>
<keyword evidence="7" id="KW-1185">Reference proteome</keyword>
<organism evidence="6 7">
    <name type="scientific">Anopheles christyi</name>
    <dbReference type="NCBI Taxonomy" id="43041"/>
    <lineage>
        <taxon>Eukaryota</taxon>
        <taxon>Metazoa</taxon>
        <taxon>Ecdysozoa</taxon>
        <taxon>Arthropoda</taxon>
        <taxon>Hexapoda</taxon>
        <taxon>Insecta</taxon>
        <taxon>Pterygota</taxon>
        <taxon>Neoptera</taxon>
        <taxon>Endopterygota</taxon>
        <taxon>Diptera</taxon>
        <taxon>Nematocera</taxon>
        <taxon>Culicoidea</taxon>
        <taxon>Culicidae</taxon>
        <taxon>Anophelinae</taxon>
        <taxon>Anopheles</taxon>
    </lineage>
</organism>